<protein>
    <submittedName>
        <fullName evidence="1">Uncharacterized protein</fullName>
    </submittedName>
</protein>
<reference evidence="2" key="1">
    <citation type="journal article" date="2023" name="Front. Plant Sci.">
        <title>Chromosomal-level genome assembly of Melastoma candidum provides insights into trichome evolution.</title>
        <authorList>
            <person name="Zhong Y."/>
            <person name="Wu W."/>
            <person name="Sun C."/>
            <person name="Zou P."/>
            <person name="Liu Y."/>
            <person name="Dai S."/>
            <person name="Zhou R."/>
        </authorList>
    </citation>
    <scope>NUCLEOTIDE SEQUENCE [LARGE SCALE GENOMIC DNA]</scope>
</reference>
<name>A0ACB9QWN9_9MYRT</name>
<accession>A0ACB9QWN9</accession>
<gene>
    <name evidence="1" type="ORF">MLD38_018055</name>
</gene>
<dbReference type="Proteomes" id="UP001057402">
    <property type="component" value="Chromosome 5"/>
</dbReference>
<proteinExistence type="predicted"/>
<dbReference type="EMBL" id="CM042884">
    <property type="protein sequence ID" value="KAI4369633.1"/>
    <property type="molecule type" value="Genomic_DNA"/>
</dbReference>
<evidence type="ECO:0000313" key="1">
    <source>
        <dbReference type="EMBL" id="KAI4369633.1"/>
    </source>
</evidence>
<keyword evidence="2" id="KW-1185">Reference proteome</keyword>
<evidence type="ECO:0000313" key="2">
    <source>
        <dbReference type="Proteomes" id="UP001057402"/>
    </source>
</evidence>
<sequence length="735" mass="79015">MNMSAPQSFLIPSLLLIIITSLVFASFCGAAAGDKREAYIVYLGEKHEHEDLISLKHANMLERIVSGDEVGSNFLMHSYKRSFDGFAAMLTEEEAWQMGDLDGVVSVFPNRMHKLHTTRSWDFIGFSNHVQRATKESDIIVGVLDTGIWPEAKSFSDEGFGPPPKKWKGSCHGTNFTCNNKLIGAKYWKTDGNFTGEIQSPRDTNGHGTHTASTVAGNAEESASLYGLGYGTARGGVPSARIAAYKVCWELGCTDADILAGFDEAIADGVDIISISAGSNDLLSHFFDDPVSIGSFHAMRRGILTSQSAGNNGPKVGTTTSFAPWAISVAASSIDRKFVTRVVSGNGKIYEGVSVNTFNLSNRMYPVIAGKDAPNLKLGFNGSISKFCIANSLDPQKVRGKIVLCELLDTGEGPFIAGAAGYVTGENGMQNKDLAQTFPLPASYLSTDDVNAIARDPQATIQKSIQMKDTQAPYVAPFSSRGPNVISSDVLKPDITAPGVLILAAWTLLNPVSEIKGDNRFVPYNIISGTSMACPHVSSAAAYVKSFHPHWSPAAIKSALMTTARPMSPAANPGAEFAYGSGNLDPVKALNPGLVYDASESDYVNFLCNLGYNTTALRMITGDKSACTGSTKGRVWDLNYPSISLPTPTRRLVRAFWRTVTNVGPPSKYVVKVTAPKGVDIRVSPRILQFDRPNQKRTFEVVIGGEIRAGIASGSLIWDDGAHQVRIPIVIWDSS</sequence>
<organism evidence="1 2">
    <name type="scientific">Melastoma candidum</name>
    <dbReference type="NCBI Taxonomy" id="119954"/>
    <lineage>
        <taxon>Eukaryota</taxon>
        <taxon>Viridiplantae</taxon>
        <taxon>Streptophyta</taxon>
        <taxon>Embryophyta</taxon>
        <taxon>Tracheophyta</taxon>
        <taxon>Spermatophyta</taxon>
        <taxon>Magnoliopsida</taxon>
        <taxon>eudicotyledons</taxon>
        <taxon>Gunneridae</taxon>
        <taxon>Pentapetalae</taxon>
        <taxon>rosids</taxon>
        <taxon>malvids</taxon>
        <taxon>Myrtales</taxon>
        <taxon>Melastomataceae</taxon>
        <taxon>Melastomatoideae</taxon>
        <taxon>Melastomateae</taxon>
        <taxon>Melastoma</taxon>
    </lineage>
</organism>
<comment type="caution">
    <text evidence="1">The sequence shown here is derived from an EMBL/GenBank/DDBJ whole genome shotgun (WGS) entry which is preliminary data.</text>
</comment>